<keyword evidence="1" id="KW-0732">Signal</keyword>
<evidence type="ECO:0000313" key="3">
    <source>
        <dbReference type="Proteomes" id="UP000544872"/>
    </source>
</evidence>
<feature type="chain" id="PRO_5030971988" description="Lipoprotein" evidence="1">
    <location>
        <begin position="25"/>
        <end position="98"/>
    </location>
</feature>
<feature type="signal peptide" evidence="1">
    <location>
        <begin position="1"/>
        <end position="24"/>
    </location>
</feature>
<evidence type="ECO:0008006" key="4">
    <source>
        <dbReference type="Google" id="ProtNLM"/>
    </source>
</evidence>
<dbReference type="RefSeq" id="WP_184262189.1">
    <property type="nucleotide sequence ID" value="NZ_JACIIX010000003.1"/>
</dbReference>
<sequence length="98" mass="10554">MRKSGSAVLAGAIVGVLLMSGCAARPDWSKPGVPTKKVTEDWNYCRADANEDAGVRIYDGDGGGALQMGTIEAKQRKEAYSRSLEACMTNLGYRRTPR</sequence>
<organism evidence="2 3">
    <name type="scientific">Novispirillum itersonii</name>
    <name type="common">Aquaspirillum itersonii</name>
    <dbReference type="NCBI Taxonomy" id="189"/>
    <lineage>
        <taxon>Bacteria</taxon>
        <taxon>Pseudomonadati</taxon>
        <taxon>Pseudomonadota</taxon>
        <taxon>Alphaproteobacteria</taxon>
        <taxon>Rhodospirillales</taxon>
        <taxon>Novispirillaceae</taxon>
        <taxon>Novispirillum</taxon>
    </lineage>
</organism>
<evidence type="ECO:0000256" key="1">
    <source>
        <dbReference type="SAM" id="SignalP"/>
    </source>
</evidence>
<evidence type="ECO:0000313" key="2">
    <source>
        <dbReference type="EMBL" id="MBB6209696.1"/>
    </source>
</evidence>
<keyword evidence="3" id="KW-1185">Reference proteome</keyword>
<dbReference type="PROSITE" id="PS51257">
    <property type="entry name" value="PROKAR_LIPOPROTEIN"/>
    <property type="match status" value="1"/>
</dbReference>
<comment type="caution">
    <text evidence="2">The sequence shown here is derived from an EMBL/GenBank/DDBJ whole genome shotgun (WGS) entry which is preliminary data.</text>
</comment>
<dbReference type="Proteomes" id="UP000544872">
    <property type="component" value="Unassembled WGS sequence"/>
</dbReference>
<protein>
    <recommendedName>
        <fullName evidence="4">Lipoprotein</fullName>
    </recommendedName>
</protein>
<proteinExistence type="predicted"/>
<reference evidence="2 3" key="1">
    <citation type="submission" date="2020-08" db="EMBL/GenBank/DDBJ databases">
        <title>Genomic Encyclopedia of Type Strains, Phase IV (KMG-IV): sequencing the most valuable type-strain genomes for metagenomic binning, comparative biology and taxonomic classification.</title>
        <authorList>
            <person name="Goeker M."/>
        </authorList>
    </citation>
    <scope>NUCLEOTIDE SEQUENCE [LARGE SCALE GENOMIC DNA]</scope>
    <source>
        <strain evidence="2 3">DSM 11590</strain>
    </source>
</reference>
<dbReference type="EMBL" id="JACIIX010000003">
    <property type="protein sequence ID" value="MBB6209696.1"/>
    <property type="molecule type" value="Genomic_DNA"/>
</dbReference>
<dbReference type="AlphaFoldDB" id="A0A7W9ZDU9"/>
<gene>
    <name evidence="2" type="ORF">FHS48_001104</name>
</gene>
<accession>A0A7W9ZDU9</accession>
<name>A0A7W9ZDU9_NOVIT</name>